<dbReference type="Pfam" id="PF07596">
    <property type="entry name" value="SBP_bac_10"/>
    <property type="match status" value="1"/>
</dbReference>
<feature type="transmembrane region" description="Helical" evidence="1">
    <location>
        <begin position="12"/>
        <end position="33"/>
    </location>
</feature>
<reference evidence="3 4" key="1">
    <citation type="submission" date="2019-03" db="EMBL/GenBank/DDBJ databases">
        <title>Deep-cultivation of Planctomycetes and their phenomic and genomic characterization uncovers novel biology.</title>
        <authorList>
            <person name="Wiegand S."/>
            <person name="Jogler M."/>
            <person name="Boedeker C."/>
            <person name="Pinto D."/>
            <person name="Vollmers J."/>
            <person name="Rivas-Marin E."/>
            <person name="Kohn T."/>
            <person name="Peeters S.H."/>
            <person name="Heuer A."/>
            <person name="Rast P."/>
            <person name="Oberbeckmann S."/>
            <person name="Bunk B."/>
            <person name="Jeske O."/>
            <person name="Meyerdierks A."/>
            <person name="Storesund J.E."/>
            <person name="Kallscheuer N."/>
            <person name="Luecker S."/>
            <person name="Lage O.M."/>
            <person name="Pohl T."/>
            <person name="Merkel B.J."/>
            <person name="Hornburger P."/>
            <person name="Mueller R.-W."/>
            <person name="Bruemmer F."/>
            <person name="Labrenz M."/>
            <person name="Spormann A.M."/>
            <person name="Op den Camp H."/>
            <person name="Overmann J."/>
            <person name="Amann R."/>
            <person name="Jetten M.S.M."/>
            <person name="Mascher T."/>
            <person name="Medema M.H."/>
            <person name="Devos D.P."/>
            <person name="Kaster A.-K."/>
            <person name="Ovreas L."/>
            <person name="Rohde M."/>
            <person name="Galperin M.Y."/>
            <person name="Jogler C."/>
        </authorList>
    </citation>
    <scope>NUCLEOTIDE SEQUENCE [LARGE SCALE GENOMIC DNA]</scope>
    <source>
        <strain evidence="3 4">V144</strain>
    </source>
</reference>
<dbReference type="PANTHER" id="PTHR30093">
    <property type="entry name" value="GENERAL SECRETION PATHWAY PROTEIN G"/>
    <property type="match status" value="1"/>
</dbReference>
<evidence type="ECO:0000259" key="2">
    <source>
        <dbReference type="Pfam" id="PF07596"/>
    </source>
</evidence>
<dbReference type="PANTHER" id="PTHR30093:SF2">
    <property type="entry name" value="TYPE II SECRETION SYSTEM PROTEIN H"/>
    <property type="match status" value="1"/>
</dbReference>
<gene>
    <name evidence="3" type="ORF">V144x_42780</name>
</gene>
<evidence type="ECO:0000256" key="1">
    <source>
        <dbReference type="SAM" id="Phobius"/>
    </source>
</evidence>
<keyword evidence="1" id="KW-0472">Membrane</keyword>
<dbReference type="KEGG" id="gaw:V144x_42780"/>
<evidence type="ECO:0000313" key="4">
    <source>
        <dbReference type="Proteomes" id="UP000318704"/>
    </source>
</evidence>
<sequence length="307" mass="33643">MQQATKSKGFTLIELLVVIAIIAILIALLLPAVQQAREAARRNTCRNNLKQIGLAFHNYLETHKVLPPGYIQTSQRNRNEATWISVLLPFIDQANLYNTIDFNACFGCTSVGGTNFELISNPIPMLQCPTDLPVPSLPFNVFARGNYAASNGIGPLISGFGIDPSPPTRGPVGAFDQNSAKRMRDFRDGSSNTIVASELRKVENGTDFRGVLHYPEGPFIHHNYTPNSNVPDQLRIAFCDTNAKPACTGTYTAFNNRNLLYSARSLHDGGVHALLGDGAVRFVSENIDLNTWQYLGDLNDGNSIGEY</sequence>
<dbReference type="InterPro" id="IPR027558">
    <property type="entry name" value="Pre_pil_HX9DG_C"/>
</dbReference>
<organism evidence="3 4">
    <name type="scientific">Gimesia aquarii</name>
    <dbReference type="NCBI Taxonomy" id="2527964"/>
    <lineage>
        <taxon>Bacteria</taxon>
        <taxon>Pseudomonadati</taxon>
        <taxon>Planctomycetota</taxon>
        <taxon>Planctomycetia</taxon>
        <taxon>Planctomycetales</taxon>
        <taxon>Planctomycetaceae</taxon>
        <taxon>Gimesia</taxon>
    </lineage>
</organism>
<dbReference type="SUPFAM" id="SSF54523">
    <property type="entry name" value="Pili subunits"/>
    <property type="match status" value="1"/>
</dbReference>
<accession>A0A517W0I9</accession>
<proteinExistence type="predicted"/>
<dbReference type="AlphaFoldDB" id="A0A517W0I9"/>
<dbReference type="Pfam" id="PF07963">
    <property type="entry name" value="N_methyl"/>
    <property type="match status" value="1"/>
</dbReference>
<protein>
    <submittedName>
        <fullName evidence="3">Putative major pilin subunit</fullName>
    </submittedName>
</protein>
<name>A0A517W0I9_9PLAN</name>
<dbReference type="InterPro" id="IPR012902">
    <property type="entry name" value="N_methyl_site"/>
</dbReference>
<dbReference type="InterPro" id="IPR045584">
    <property type="entry name" value="Pilin-like"/>
</dbReference>
<dbReference type="EMBL" id="CP037920">
    <property type="protein sequence ID" value="QDT98771.1"/>
    <property type="molecule type" value="Genomic_DNA"/>
</dbReference>
<dbReference type="NCBIfam" id="TIGR04294">
    <property type="entry name" value="pre_pil_HX9DG"/>
    <property type="match status" value="1"/>
</dbReference>
<dbReference type="PROSITE" id="PS00409">
    <property type="entry name" value="PROKAR_NTER_METHYL"/>
    <property type="match status" value="1"/>
</dbReference>
<dbReference type="NCBIfam" id="TIGR02532">
    <property type="entry name" value="IV_pilin_GFxxxE"/>
    <property type="match status" value="1"/>
</dbReference>
<evidence type="ECO:0000313" key="3">
    <source>
        <dbReference type="EMBL" id="QDT98771.1"/>
    </source>
</evidence>
<dbReference type="RefSeq" id="WP_144987709.1">
    <property type="nucleotide sequence ID" value="NZ_CP037920.1"/>
</dbReference>
<keyword evidence="1" id="KW-0812">Transmembrane</keyword>
<dbReference type="Gene3D" id="3.30.700.10">
    <property type="entry name" value="Glycoprotein, Type 4 Pilin"/>
    <property type="match status" value="1"/>
</dbReference>
<dbReference type="Proteomes" id="UP000318704">
    <property type="component" value="Chromosome"/>
</dbReference>
<feature type="domain" description="DUF1559" evidence="2">
    <location>
        <begin position="34"/>
        <end position="289"/>
    </location>
</feature>
<keyword evidence="1" id="KW-1133">Transmembrane helix</keyword>
<dbReference type="InterPro" id="IPR011453">
    <property type="entry name" value="DUF1559"/>
</dbReference>